<dbReference type="GO" id="GO:0015918">
    <property type="term" value="P:sterol transport"/>
    <property type="evidence" value="ECO:0007669"/>
    <property type="project" value="TreeGrafter"/>
</dbReference>
<accession>A0A8S9Z9F1</accession>
<dbReference type="PANTHER" id="PTHR45727:SF2">
    <property type="entry name" value="NPC INTRACELLULAR CHOLESTEROL TRANSPORTER 1"/>
    <property type="match status" value="1"/>
</dbReference>
<reference evidence="2" key="1">
    <citation type="journal article" date="2020" name="Ecol. Evol.">
        <title>Genome structure and content of the rice root-knot nematode (Meloidogyne graminicola).</title>
        <authorList>
            <person name="Phan N.T."/>
            <person name="Danchin E.G.J."/>
            <person name="Klopp C."/>
            <person name="Perfus-Barbeoch L."/>
            <person name="Kozlowski D.K."/>
            <person name="Koutsovoulos G.D."/>
            <person name="Lopez-Roques C."/>
            <person name="Bouchez O."/>
            <person name="Zahm M."/>
            <person name="Besnard G."/>
            <person name="Bellafiore S."/>
        </authorList>
    </citation>
    <scope>NUCLEOTIDE SEQUENCE</scope>
    <source>
        <strain evidence="2">VN-18</strain>
    </source>
</reference>
<keyword evidence="1" id="KW-1133">Transmembrane helix</keyword>
<dbReference type="Gene3D" id="1.20.1640.10">
    <property type="entry name" value="Multidrug efflux transporter AcrB transmembrane domain"/>
    <property type="match status" value="1"/>
</dbReference>
<name>A0A8S9Z9F1_9BILA</name>
<dbReference type="GO" id="GO:0005886">
    <property type="term" value="C:plasma membrane"/>
    <property type="evidence" value="ECO:0007669"/>
    <property type="project" value="TreeGrafter"/>
</dbReference>
<dbReference type="Proteomes" id="UP000605970">
    <property type="component" value="Unassembled WGS sequence"/>
</dbReference>
<dbReference type="EMBL" id="JABEBT010000153">
    <property type="protein sequence ID" value="KAF7627318.1"/>
    <property type="molecule type" value="Genomic_DNA"/>
</dbReference>
<feature type="transmembrane region" description="Helical" evidence="1">
    <location>
        <begin position="20"/>
        <end position="42"/>
    </location>
</feature>
<evidence type="ECO:0000313" key="3">
    <source>
        <dbReference type="Proteomes" id="UP000605970"/>
    </source>
</evidence>
<evidence type="ECO:0000256" key="1">
    <source>
        <dbReference type="SAM" id="Phobius"/>
    </source>
</evidence>
<proteinExistence type="predicted"/>
<dbReference type="GO" id="GO:0015485">
    <property type="term" value="F:cholesterol binding"/>
    <property type="evidence" value="ECO:0007669"/>
    <property type="project" value="TreeGrafter"/>
</dbReference>
<gene>
    <name evidence="2" type="ORF">Mgra_00009386</name>
</gene>
<dbReference type="GO" id="GO:0030299">
    <property type="term" value="P:intestinal cholesterol absorption"/>
    <property type="evidence" value="ECO:0007669"/>
    <property type="project" value="TreeGrafter"/>
</dbReference>
<keyword evidence="1" id="KW-0472">Membrane</keyword>
<dbReference type="SUPFAM" id="SSF82866">
    <property type="entry name" value="Multidrug efflux transporter AcrB transmembrane domain"/>
    <property type="match status" value="1"/>
</dbReference>
<sequence>MANLIQIIFTNFFPIFYQRIHLMTVLELVIQHMVLQLIYLIIILQKNLNKMRVIASYFMTYHTKLSSSEDFIRAMESAQLISQNITKDINQIINKLNRQNIEVFPYSPFYVFYEQYKGIVKTAILQIILSIVCIFCVNTILLGMDPWSAFIVVFVIVLILLNMVGSMWWWSIDFNAISVVNLVMSVGISVEFCAHIVRAFTQSLKPTRLERSFDSLCSVGCSNPYLGFDIFLIRGNNTIFILAFAHSKIFKIYYFRMYLNIVIIGAAHGLIFLPVLLSYCGPPINKRRLFLNNLKNNKNIIKLPFGTKNNKNNEKEVCSSLLQQHTNN</sequence>
<dbReference type="AlphaFoldDB" id="A0A8S9Z9F1"/>
<protein>
    <submittedName>
        <fullName evidence="2">Uncharacterized protein</fullName>
    </submittedName>
</protein>
<keyword evidence="1" id="KW-0812">Transmembrane</keyword>
<feature type="transmembrane region" description="Helical" evidence="1">
    <location>
        <begin position="182"/>
        <end position="201"/>
    </location>
</feature>
<keyword evidence="3" id="KW-1185">Reference proteome</keyword>
<evidence type="ECO:0000313" key="2">
    <source>
        <dbReference type="EMBL" id="KAF7627318.1"/>
    </source>
</evidence>
<dbReference type="GO" id="GO:0042632">
    <property type="term" value="P:cholesterol homeostasis"/>
    <property type="evidence" value="ECO:0007669"/>
    <property type="project" value="TreeGrafter"/>
</dbReference>
<dbReference type="PANTHER" id="PTHR45727">
    <property type="entry name" value="NPC INTRACELLULAR CHOLESTEROL TRANSPORTER 1"/>
    <property type="match status" value="1"/>
</dbReference>
<feature type="transmembrane region" description="Helical" evidence="1">
    <location>
        <begin position="123"/>
        <end position="141"/>
    </location>
</feature>
<comment type="caution">
    <text evidence="2">The sequence shown here is derived from an EMBL/GenBank/DDBJ whole genome shotgun (WGS) entry which is preliminary data.</text>
</comment>
<feature type="transmembrane region" description="Helical" evidence="1">
    <location>
        <begin position="147"/>
        <end position="170"/>
    </location>
</feature>
<feature type="transmembrane region" description="Helical" evidence="1">
    <location>
        <begin position="257"/>
        <end position="279"/>
    </location>
</feature>
<organism evidence="2 3">
    <name type="scientific">Meloidogyne graminicola</name>
    <dbReference type="NCBI Taxonomy" id="189291"/>
    <lineage>
        <taxon>Eukaryota</taxon>
        <taxon>Metazoa</taxon>
        <taxon>Ecdysozoa</taxon>
        <taxon>Nematoda</taxon>
        <taxon>Chromadorea</taxon>
        <taxon>Rhabditida</taxon>
        <taxon>Tylenchina</taxon>
        <taxon>Tylenchomorpha</taxon>
        <taxon>Tylenchoidea</taxon>
        <taxon>Meloidogynidae</taxon>
        <taxon>Meloidogyninae</taxon>
        <taxon>Meloidogyne</taxon>
    </lineage>
</organism>
<dbReference type="OrthoDB" id="6510177at2759"/>